<name>A0AAV3T9I3_9EURY</name>
<feature type="transmembrane region" description="Helical" evidence="2">
    <location>
        <begin position="68"/>
        <end position="90"/>
    </location>
</feature>
<dbReference type="Pfam" id="PF25932">
    <property type="entry name" value="DUF7977"/>
    <property type="match status" value="1"/>
</dbReference>
<accession>A0AAV3T9I3</accession>
<evidence type="ECO:0000313" key="4">
    <source>
        <dbReference type="Proteomes" id="UP001500420"/>
    </source>
</evidence>
<evidence type="ECO:0008006" key="5">
    <source>
        <dbReference type="Google" id="ProtNLM"/>
    </source>
</evidence>
<feature type="compositionally biased region" description="Low complexity" evidence="1">
    <location>
        <begin position="13"/>
        <end position="29"/>
    </location>
</feature>
<sequence>MNSEGDGAGDAGSVGDADARDAAGSSSDAYTHDPSAFNADGERVEDGAESGDAADRPHPDDADREFDWRGWTLVGVIFFSFVVAPIVTYLRPPQLPYIPTLIVFPLLPALFLGVVAVWATTRP</sequence>
<comment type="caution">
    <text evidence="3">The sequence shown here is derived from an EMBL/GenBank/DDBJ whole genome shotgun (WGS) entry which is preliminary data.</text>
</comment>
<feature type="compositionally biased region" description="Gly residues" evidence="1">
    <location>
        <begin position="1"/>
        <end position="12"/>
    </location>
</feature>
<dbReference type="RefSeq" id="WP_343773882.1">
    <property type="nucleotide sequence ID" value="NZ_BAAADV010000003.1"/>
</dbReference>
<dbReference type="AlphaFoldDB" id="A0AAV3T9I3"/>
<reference evidence="3 4" key="1">
    <citation type="journal article" date="2019" name="Int. J. Syst. Evol. Microbiol.">
        <title>The Global Catalogue of Microorganisms (GCM) 10K type strain sequencing project: providing services to taxonomists for standard genome sequencing and annotation.</title>
        <authorList>
            <consortium name="The Broad Institute Genomics Platform"/>
            <consortium name="The Broad Institute Genome Sequencing Center for Infectious Disease"/>
            <person name="Wu L."/>
            <person name="Ma J."/>
        </authorList>
    </citation>
    <scope>NUCLEOTIDE SEQUENCE [LARGE SCALE GENOMIC DNA]</scope>
    <source>
        <strain evidence="3 4">JCM 16328</strain>
    </source>
</reference>
<keyword evidence="4" id="KW-1185">Reference proteome</keyword>
<feature type="compositionally biased region" description="Basic and acidic residues" evidence="1">
    <location>
        <begin position="53"/>
        <end position="62"/>
    </location>
</feature>
<keyword evidence="2" id="KW-0812">Transmembrane</keyword>
<evidence type="ECO:0000256" key="1">
    <source>
        <dbReference type="SAM" id="MobiDB-lite"/>
    </source>
</evidence>
<feature type="region of interest" description="Disordered" evidence="1">
    <location>
        <begin position="1"/>
        <end position="62"/>
    </location>
</feature>
<proteinExistence type="predicted"/>
<dbReference type="InterPro" id="IPR058283">
    <property type="entry name" value="DUF7977"/>
</dbReference>
<dbReference type="EMBL" id="BAAADV010000003">
    <property type="protein sequence ID" value="GAA0673245.1"/>
    <property type="molecule type" value="Genomic_DNA"/>
</dbReference>
<evidence type="ECO:0000313" key="3">
    <source>
        <dbReference type="EMBL" id="GAA0673245.1"/>
    </source>
</evidence>
<feature type="transmembrane region" description="Helical" evidence="2">
    <location>
        <begin position="97"/>
        <end position="119"/>
    </location>
</feature>
<gene>
    <name evidence="3" type="ORF">GCM10009020_20270</name>
</gene>
<keyword evidence="2" id="KW-1133">Transmembrane helix</keyword>
<evidence type="ECO:0000256" key="2">
    <source>
        <dbReference type="SAM" id="Phobius"/>
    </source>
</evidence>
<organism evidence="3 4">
    <name type="scientific">Natronoarchaeum mannanilyticum</name>
    <dbReference type="NCBI Taxonomy" id="926360"/>
    <lineage>
        <taxon>Archaea</taxon>
        <taxon>Methanobacteriati</taxon>
        <taxon>Methanobacteriota</taxon>
        <taxon>Stenosarchaea group</taxon>
        <taxon>Halobacteria</taxon>
        <taxon>Halobacteriales</taxon>
        <taxon>Natronoarchaeaceae</taxon>
    </lineage>
</organism>
<keyword evidence="2" id="KW-0472">Membrane</keyword>
<protein>
    <recommendedName>
        <fullName evidence="5">Cox cluster protein</fullName>
    </recommendedName>
</protein>
<dbReference type="Proteomes" id="UP001500420">
    <property type="component" value="Unassembled WGS sequence"/>
</dbReference>